<comment type="caution">
    <text evidence="1">The sequence shown here is derived from an EMBL/GenBank/DDBJ whole genome shotgun (WGS) entry which is preliminary data.</text>
</comment>
<dbReference type="EMBL" id="MGEF01000045">
    <property type="protein sequence ID" value="OGL77998.1"/>
    <property type="molecule type" value="Genomic_DNA"/>
</dbReference>
<name>A0A1F7UJV3_9BACT</name>
<proteinExistence type="predicted"/>
<accession>A0A1F7UJV3</accession>
<gene>
    <name evidence="1" type="ORF">A3J43_03980</name>
</gene>
<dbReference type="STRING" id="1802397.A3J43_03980"/>
<evidence type="ECO:0000313" key="2">
    <source>
        <dbReference type="Proteomes" id="UP000176604"/>
    </source>
</evidence>
<dbReference type="Proteomes" id="UP000176604">
    <property type="component" value="Unassembled WGS sequence"/>
</dbReference>
<sequence>MLVAQSDCTASIIRRKEKKQLAHRALMPVEFRRHFAPAHGNRALIKRVLDIAQLFMELARDNLRNRQRKLVHINPPAWQIPKPFDDAPWRRF</sequence>
<organism evidence="1 2">
    <name type="scientific">Candidatus Uhrbacteria bacterium RIFCSPHIGHO2_12_FULL_54_23</name>
    <dbReference type="NCBI Taxonomy" id="1802397"/>
    <lineage>
        <taxon>Bacteria</taxon>
        <taxon>Candidatus Uhriibacteriota</taxon>
    </lineage>
</organism>
<reference evidence="1 2" key="1">
    <citation type="journal article" date="2016" name="Nat. Commun.">
        <title>Thousands of microbial genomes shed light on interconnected biogeochemical processes in an aquifer system.</title>
        <authorList>
            <person name="Anantharaman K."/>
            <person name="Brown C.T."/>
            <person name="Hug L.A."/>
            <person name="Sharon I."/>
            <person name="Castelle C.J."/>
            <person name="Probst A.J."/>
            <person name="Thomas B.C."/>
            <person name="Singh A."/>
            <person name="Wilkins M.J."/>
            <person name="Karaoz U."/>
            <person name="Brodie E.L."/>
            <person name="Williams K.H."/>
            <person name="Hubbard S.S."/>
            <person name="Banfield J.F."/>
        </authorList>
    </citation>
    <scope>NUCLEOTIDE SEQUENCE [LARGE SCALE GENOMIC DNA]</scope>
</reference>
<dbReference type="AlphaFoldDB" id="A0A1F7UJV3"/>
<protein>
    <submittedName>
        <fullName evidence="1">Uncharacterized protein</fullName>
    </submittedName>
</protein>
<evidence type="ECO:0000313" key="1">
    <source>
        <dbReference type="EMBL" id="OGL77998.1"/>
    </source>
</evidence>